<feature type="signal peptide" evidence="2">
    <location>
        <begin position="1"/>
        <end position="24"/>
    </location>
</feature>
<gene>
    <name evidence="3" type="ORF">CBRE1094_LOCUS44289</name>
</gene>
<evidence type="ECO:0000256" key="1">
    <source>
        <dbReference type="SAM" id="MobiDB-lite"/>
    </source>
</evidence>
<sequence>MRTVRNAPLLLVAMRVAFCHPTSGLPVRVEIEEPVRFSAFSLLPTFVTHTKLEVMAAVIRAGQRVSDAWKARWADYCVQHGAWEGAPAGGERDAMKHPLASLRAFFDRVGAEFEGAPWLPAEIYLQPQQALQSHDSAESDTEEDGDASTNSVGHVP</sequence>
<feature type="region of interest" description="Disordered" evidence="1">
    <location>
        <begin position="129"/>
        <end position="156"/>
    </location>
</feature>
<keyword evidence="2" id="KW-0732">Signal</keyword>
<organism evidence="3">
    <name type="scientific">Haptolina brevifila</name>
    <dbReference type="NCBI Taxonomy" id="156173"/>
    <lineage>
        <taxon>Eukaryota</taxon>
        <taxon>Haptista</taxon>
        <taxon>Haptophyta</taxon>
        <taxon>Prymnesiophyceae</taxon>
        <taxon>Prymnesiales</taxon>
        <taxon>Prymnesiaceae</taxon>
        <taxon>Haptolina</taxon>
    </lineage>
</organism>
<dbReference type="AlphaFoldDB" id="A0A7S2JI25"/>
<reference evidence="3" key="1">
    <citation type="submission" date="2021-01" db="EMBL/GenBank/DDBJ databases">
        <authorList>
            <person name="Corre E."/>
            <person name="Pelletier E."/>
            <person name="Niang G."/>
            <person name="Scheremetjew M."/>
            <person name="Finn R."/>
            <person name="Kale V."/>
            <person name="Holt S."/>
            <person name="Cochrane G."/>
            <person name="Meng A."/>
            <person name="Brown T."/>
            <person name="Cohen L."/>
        </authorList>
    </citation>
    <scope>NUCLEOTIDE SEQUENCE</scope>
    <source>
        <strain evidence="3">UTEX LB 985</strain>
    </source>
</reference>
<accession>A0A7S2JI25</accession>
<feature type="chain" id="PRO_5031488559" evidence="2">
    <location>
        <begin position="25"/>
        <end position="156"/>
    </location>
</feature>
<proteinExistence type="predicted"/>
<feature type="compositionally biased region" description="Polar residues" evidence="1">
    <location>
        <begin position="147"/>
        <end position="156"/>
    </location>
</feature>
<dbReference type="EMBL" id="HBGU01081118">
    <property type="protein sequence ID" value="CAD9548381.1"/>
    <property type="molecule type" value="Transcribed_RNA"/>
</dbReference>
<name>A0A7S2JI25_9EUKA</name>
<evidence type="ECO:0000256" key="2">
    <source>
        <dbReference type="SAM" id="SignalP"/>
    </source>
</evidence>
<protein>
    <submittedName>
        <fullName evidence="3">Uncharacterized protein</fullName>
    </submittedName>
</protein>
<evidence type="ECO:0000313" key="3">
    <source>
        <dbReference type="EMBL" id="CAD9548381.1"/>
    </source>
</evidence>